<dbReference type="RefSeq" id="WP_345666745.1">
    <property type="nucleotide sequence ID" value="NZ_BAABKE010000001.1"/>
</dbReference>
<sequence length="289" mass="33555">MTYRHLIEALPAPNFFGYTPLSFQEEQIGYIDQQYISLLDEFPKIFQFVLGNRIGMFSQEFVEMSVSSRSHALADVSQFLNDSGVIYNWRDELFSIYADAERTEELFRIERGVLPIFGFQAHGVHLNGYTMINGEPYIWIAQRSKQRKVAPLKYDQMVAGGLPSDLSLMDNVCKEADEEARIPEQLVRQAVAVGNIQYITSTETSFGLRNDVLHCYDLELPNDFEPYNQDGEVEEFICLHVNDICKLLKQENVFKANTAWVMLHFLLRHNWLDVEEDERIYLMKKLSIN</sequence>
<evidence type="ECO:0000313" key="2">
    <source>
        <dbReference type="EMBL" id="GAA5093697.1"/>
    </source>
</evidence>
<comment type="caution">
    <text evidence="2">The sequence shown here is derived from an EMBL/GenBank/DDBJ whole genome shotgun (WGS) entry which is preliminary data.</text>
</comment>
<evidence type="ECO:0000259" key="1">
    <source>
        <dbReference type="Pfam" id="PF15916"/>
    </source>
</evidence>
<dbReference type="Gene3D" id="3.90.79.10">
    <property type="entry name" value="Nucleoside Triphosphate Pyrophosphohydrolase"/>
    <property type="match status" value="1"/>
</dbReference>
<reference evidence="3" key="1">
    <citation type="journal article" date="2019" name="Int. J. Syst. Evol. Microbiol.">
        <title>The Global Catalogue of Microorganisms (GCM) 10K type strain sequencing project: providing services to taxonomists for standard genome sequencing and annotation.</title>
        <authorList>
            <consortium name="The Broad Institute Genomics Platform"/>
            <consortium name="The Broad Institute Genome Sequencing Center for Infectious Disease"/>
            <person name="Wu L."/>
            <person name="Ma J."/>
        </authorList>
    </citation>
    <scope>NUCLEOTIDE SEQUENCE [LARGE SCALE GENOMIC DNA]</scope>
    <source>
        <strain evidence="3">JCM 18424</strain>
    </source>
</reference>
<proteinExistence type="predicted"/>
<dbReference type="Proteomes" id="UP001500631">
    <property type="component" value="Unassembled WGS sequence"/>
</dbReference>
<dbReference type="SUPFAM" id="SSF55811">
    <property type="entry name" value="Nudix"/>
    <property type="match status" value="1"/>
</dbReference>
<gene>
    <name evidence="2" type="ORF">GCM10023338_01100</name>
</gene>
<name>A0ABP9MA93_9GAMM</name>
<feature type="domain" description="DUF4743" evidence="1">
    <location>
        <begin position="19"/>
        <end position="120"/>
    </location>
</feature>
<dbReference type="InterPro" id="IPR031804">
    <property type="entry name" value="DUF4743"/>
</dbReference>
<keyword evidence="3" id="KW-1185">Reference proteome</keyword>
<evidence type="ECO:0000313" key="3">
    <source>
        <dbReference type="Proteomes" id="UP001500631"/>
    </source>
</evidence>
<organism evidence="2 3">
    <name type="scientific">Wohlfahrtiimonas larvae</name>
    <dbReference type="NCBI Taxonomy" id="1157986"/>
    <lineage>
        <taxon>Bacteria</taxon>
        <taxon>Pseudomonadati</taxon>
        <taxon>Pseudomonadota</taxon>
        <taxon>Gammaproteobacteria</taxon>
        <taxon>Cardiobacteriales</taxon>
        <taxon>Ignatzschineriaceae</taxon>
        <taxon>Wohlfahrtiimonas</taxon>
    </lineage>
</organism>
<accession>A0ABP9MA93</accession>
<protein>
    <recommendedName>
        <fullName evidence="1">DUF4743 domain-containing protein</fullName>
    </recommendedName>
</protein>
<dbReference type="Pfam" id="PF15916">
    <property type="entry name" value="DUF4743"/>
    <property type="match status" value="1"/>
</dbReference>
<dbReference type="EMBL" id="BAABKE010000001">
    <property type="protein sequence ID" value="GAA5093697.1"/>
    <property type="molecule type" value="Genomic_DNA"/>
</dbReference>
<dbReference type="CDD" id="cd03676">
    <property type="entry name" value="NUDIX_Tnr3_like"/>
    <property type="match status" value="1"/>
</dbReference>
<dbReference type="InterPro" id="IPR015797">
    <property type="entry name" value="NUDIX_hydrolase-like_dom_sf"/>
</dbReference>